<accession>A0A4C1X645</accession>
<comment type="caution">
    <text evidence="2">The sequence shown here is derived from an EMBL/GenBank/DDBJ whole genome shotgun (WGS) entry which is preliminary data.</text>
</comment>
<name>A0A4C1X645_EUMVA</name>
<evidence type="ECO:0000256" key="1">
    <source>
        <dbReference type="SAM" id="MobiDB-lite"/>
    </source>
</evidence>
<reference evidence="2 3" key="1">
    <citation type="journal article" date="2019" name="Commun. Biol.">
        <title>The bagworm genome reveals a unique fibroin gene that provides high tensile strength.</title>
        <authorList>
            <person name="Kono N."/>
            <person name="Nakamura H."/>
            <person name="Ohtoshi R."/>
            <person name="Tomita M."/>
            <person name="Numata K."/>
            <person name="Arakawa K."/>
        </authorList>
    </citation>
    <scope>NUCLEOTIDE SEQUENCE [LARGE SCALE GENOMIC DNA]</scope>
</reference>
<proteinExistence type="predicted"/>
<sequence>MQRRRPDSSTIVHTRWKLINPKSARRPAVGREWADRRFVPPDSSHRIDPVRRPRARAATYIRGISRRAVSTSHSGTFAASLECWESAAGAASEPPPQRRGAGAAPPSPFASAREWDSVTRFFVIAGSSRRTPRRVAGNCLNGDDRQIQSVRRLSPDLALAPLGRLKSTNWVLVSWPVCSFQFSIMPQFRLHPPSVHSFPILHTA</sequence>
<gene>
    <name evidence="2" type="ORF">EVAR_97750_1</name>
</gene>
<organism evidence="2 3">
    <name type="scientific">Eumeta variegata</name>
    <name type="common">Bagworm moth</name>
    <name type="synonym">Eumeta japonica</name>
    <dbReference type="NCBI Taxonomy" id="151549"/>
    <lineage>
        <taxon>Eukaryota</taxon>
        <taxon>Metazoa</taxon>
        <taxon>Ecdysozoa</taxon>
        <taxon>Arthropoda</taxon>
        <taxon>Hexapoda</taxon>
        <taxon>Insecta</taxon>
        <taxon>Pterygota</taxon>
        <taxon>Neoptera</taxon>
        <taxon>Endopterygota</taxon>
        <taxon>Lepidoptera</taxon>
        <taxon>Glossata</taxon>
        <taxon>Ditrysia</taxon>
        <taxon>Tineoidea</taxon>
        <taxon>Psychidae</taxon>
        <taxon>Oiketicinae</taxon>
        <taxon>Eumeta</taxon>
    </lineage>
</organism>
<dbReference type="EMBL" id="BGZK01000756">
    <property type="protein sequence ID" value="GBP59248.1"/>
    <property type="molecule type" value="Genomic_DNA"/>
</dbReference>
<dbReference type="AlphaFoldDB" id="A0A4C1X645"/>
<feature type="region of interest" description="Disordered" evidence="1">
    <location>
        <begin position="88"/>
        <end position="110"/>
    </location>
</feature>
<evidence type="ECO:0000313" key="3">
    <source>
        <dbReference type="Proteomes" id="UP000299102"/>
    </source>
</evidence>
<dbReference type="Proteomes" id="UP000299102">
    <property type="component" value="Unassembled WGS sequence"/>
</dbReference>
<evidence type="ECO:0000313" key="2">
    <source>
        <dbReference type="EMBL" id="GBP59248.1"/>
    </source>
</evidence>
<keyword evidence="3" id="KW-1185">Reference proteome</keyword>
<protein>
    <submittedName>
        <fullName evidence="2">Uncharacterized protein</fullName>
    </submittedName>
</protein>